<dbReference type="Pfam" id="PF12833">
    <property type="entry name" value="HTH_18"/>
    <property type="match status" value="1"/>
</dbReference>
<evidence type="ECO:0000256" key="1">
    <source>
        <dbReference type="ARBA" id="ARBA00023015"/>
    </source>
</evidence>
<dbReference type="PROSITE" id="PS01124">
    <property type="entry name" value="HTH_ARAC_FAMILY_2"/>
    <property type="match status" value="1"/>
</dbReference>
<dbReference type="InterPro" id="IPR029062">
    <property type="entry name" value="Class_I_gatase-like"/>
</dbReference>
<keyword evidence="1" id="KW-0805">Transcription regulation</keyword>
<dbReference type="Gene3D" id="1.10.10.60">
    <property type="entry name" value="Homeodomain-like"/>
    <property type="match status" value="1"/>
</dbReference>
<evidence type="ECO:0000313" key="5">
    <source>
        <dbReference type="Proteomes" id="UP000595332"/>
    </source>
</evidence>
<dbReference type="SUPFAM" id="SSF52317">
    <property type="entry name" value="Class I glutamine amidotransferase-like"/>
    <property type="match status" value="1"/>
</dbReference>
<name>A0A7R6P651_9GAMM</name>
<protein>
    <submittedName>
        <fullName evidence="4">AraC family transcriptional regulator</fullName>
    </submittedName>
</protein>
<dbReference type="PANTHER" id="PTHR43130">
    <property type="entry name" value="ARAC-FAMILY TRANSCRIPTIONAL REGULATOR"/>
    <property type="match status" value="1"/>
</dbReference>
<dbReference type="CDD" id="cd03137">
    <property type="entry name" value="GATase1_AraC_1"/>
    <property type="match status" value="1"/>
</dbReference>
<accession>A0A7R6P651</accession>
<dbReference type="InterPro" id="IPR009057">
    <property type="entry name" value="Homeodomain-like_sf"/>
</dbReference>
<dbReference type="Pfam" id="PF01965">
    <property type="entry name" value="DJ-1_PfpI"/>
    <property type="match status" value="1"/>
</dbReference>
<dbReference type="SMART" id="SM00342">
    <property type="entry name" value="HTH_ARAC"/>
    <property type="match status" value="1"/>
</dbReference>
<dbReference type="GO" id="GO:0043565">
    <property type="term" value="F:sequence-specific DNA binding"/>
    <property type="evidence" value="ECO:0007669"/>
    <property type="project" value="InterPro"/>
</dbReference>
<gene>
    <name evidence="4" type="ORF">NEJAP_0005</name>
</gene>
<evidence type="ECO:0000313" key="4">
    <source>
        <dbReference type="EMBL" id="BBB27964.1"/>
    </source>
</evidence>
<reference evidence="4 5" key="1">
    <citation type="journal article" date="2008" name="Int. J. Syst. Evol. Microbiol.">
        <title>Neptunomonas japonica sp. nov., an Osedax japonicus symbiont-like bacterium isolated from sediment adjacent to sperm whale carcasses off Kagoshima, Japan.</title>
        <authorList>
            <person name="Miyazaki M."/>
            <person name="Nogi Y."/>
            <person name="Fujiwara Y."/>
            <person name="Kawato M."/>
            <person name="Kubokawa K."/>
            <person name="Horikoshi K."/>
        </authorList>
    </citation>
    <scope>NUCLEOTIDE SEQUENCE [LARGE SCALE GENOMIC DNA]</scope>
    <source>
        <strain evidence="4 5">JAMM 1380</strain>
    </source>
</reference>
<evidence type="ECO:0000256" key="2">
    <source>
        <dbReference type="ARBA" id="ARBA00023163"/>
    </source>
</evidence>
<keyword evidence="2" id="KW-0804">Transcription</keyword>
<proteinExistence type="predicted"/>
<dbReference type="SUPFAM" id="SSF46689">
    <property type="entry name" value="Homeodomain-like"/>
    <property type="match status" value="2"/>
</dbReference>
<dbReference type="Gene3D" id="3.40.50.880">
    <property type="match status" value="1"/>
</dbReference>
<dbReference type="GO" id="GO:0003700">
    <property type="term" value="F:DNA-binding transcription factor activity"/>
    <property type="evidence" value="ECO:0007669"/>
    <property type="project" value="InterPro"/>
</dbReference>
<dbReference type="EMBL" id="AP014546">
    <property type="protein sequence ID" value="BBB27964.1"/>
    <property type="molecule type" value="Genomic_DNA"/>
</dbReference>
<dbReference type="PANTHER" id="PTHR43130:SF3">
    <property type="entry name" value="HTH-TYPE TRANSCRIPTIONAL REGULATOR RV1931C"/>
    <property type="match status" value="1"/>
</dbReference>
<sequence length="321" mass="35146">MYPNIKLLDLAGPLQVFTDALDERGVAVYKTVILSLDGNSINSDTPVSLSTEPILEWTEQHIDTLIVVGGLGARIASQNTDLLASITELASKSKRIGSICSGAFVLAACGLLKGYRAVTHWESCEELGASYPDIKVEPEPIFINDRNVWTSAGVTAGLDMALAMVCDDLGRSAALYLARSLVTYVVRPGGQSQFSEALKVQTADGNGRFDSLHQWMRCNLDQDLRVSTLANQALMSARNFARLYVAETKQTPAKAVEAMRVEAARTMLENGKISIKVIAKQCGFGNEEGMRRSFVRLIKVTPSDYEKRFKVRYLPFNAVES</sequence>
<dbReference type="KEGG" id="njp:NEJAP_0005"/>
<dbReference type="AlphaFoldDB" id="A0A7R6P651"/>
<dbReference type="InterPro" id="IPR018060">
    <property type="entry name" value="HTH_AraC"/>
</dbReference>
<organism evidence="4 5">
    <name type="scientific">Neptunomonas japonica JAMM 1380</name>
    <dbReference type="NCBI Taxonomy" id="1441457"/>
    <lineage>
        <taxon>Bacteria</taxon>
        <taxon>Pseudomonadati</taxon>
        <taxon>Pseudomonadota</taxon>
        <taxon>Gammaproteobacteria</taxon>
        <taxon>Oceanospirillales</taxon>
        <taxon>Oceanospirillaceae</taxon>
        <taxon>Neptunomonas</taxon>
    </lineage>
</organism>
<feature type="domain" description="HTH araC/xylS-type" evidence="3">
    <location>
        <begin position="210"/>
        <end position="308"/>
    </location>
</feature>
<dbReference type="InterPro" id="IPR002818">
    <property type="entry name" value="DJ-1/PfpI"/>
</dbReference>
<dbReference type="InterPro" id="IPR052158">
    <property type="entry name" value="INH-QAR"/>
</dbReference>
<dbReference type="Proteomes" id="UP000595332">
    <property type="component" value="Chromosome"/>
</dbReference>
<keyword evidence="5" id="KW-1185">Reference proteome</keyword>
<evidence type="ECO:0000259" key="3">
    <source>
        <dbReference type="PROSITE" id="PS01124"/>
    </source>
</evidence>